<accession>A0ABT4AF29</accession>
<keyword evidence="2" id="KW-1185">Reference proteome</keyword>
<protein>
    <submittedName>
        <fullName evidence="1">Uncharacterized protein</fullName>
    </submittedName>
</protein>
<name>A0ABT4AF29_9BACT</name>
<evidence type="ECO:0000313" key="2">
    <source>
        <dbReference type="Proteomes" id="UP001207654"/>
    </source>
</evidence>
<dbReference type="EMBL" id="JAPNKA010000001">
    <property type="protein sequence ID" value="MCY1080295.1"/>
    <property type="molecule type" value="Genomic_DNA"/>
</dbReference>
<dbReference type="RefSeq" id="WP_267538966.1">
    <property type="nucleotide sequence ID" value="NZ_JAPNKA010000001.1"/>
</dbReference>
<evidence type="ECO:0000313" key="1">
    <source>
        <dbReference type="EMBL" id="MCY1080295.1"/>
    </source>
</evidence>
<proteinExistence type="predicted"/>
<reference evidence="1 2" key="1">
    <citation type="submission" date="2022-11" db="EMBL/GenBank/DDBJ databases">
        <title>Minimal conservation of predation-associated metabolite biosynthetic gene clusters underscores biosynthetic potential of Myxococcota including descriptions for ten novel species: Archangium lansinium sp. nov., Myxococcus landrumus sp. nov., Nannocystis bai.</title>
        <authorList>
            <person name="Ahearne A."/>
            <person name="Stevens C."/>
            <person name="Phillips K."/>
        </authorList>
    </citation>
    <scope>NUCLEOTIDE SEQUENCE [LARGE SCALE GENOMIC DNA]</scope>
    <source>
        <strain evidence="1 2">MIWBW</strain>
    </source>
</reference>
<comment type="caution">
    <text evidence="1">The sequence shown here is derived from an EMBL/GenBank/DDBJ whole genome shotgun (WGS) entry which is preliminary data.</text>
</comment>
<gene>
    <name evidence="1" type="ORF">OV287_38170</name>
</gene>
<organism evidence="1 2">
    <name type="scientific">Archangium lansingense</name>
    <dbReference type="NCBI Taxonomy" id="2995310"/>
    <lineage>
        <taxon>Bacteria</taxon>
        <taxon>Pseudomonadati</taxon>
        <taxon>Myxococcota</taxon>
        <taxon>Myxococcia</taxon>
        <taxon>Myxococcales</taxon>
        <taxon>Cystobacterineae</taxon>
        <taxon>Archangiaceae</taxon>
        <taxon>Archangium</taxon>
    </lineage>
</organism>
<sequence>MSLIAEDLHQTFHLRRFLGTEDNGRREVYGEPDPYPCRWQPGARRVQTVDGRQAVAQGTLFTTAQVSPEELGKLRIWLPGADPADYKLSRQAVQVFVRMDLETGAFDHSELVL</sequence>
<dbReference type="Proteomes" id="UP001207654">
    <property type="component" value="Unassembled WGS sequence"/>
</dbReference>